<dbReference type="Proteomes" id="UP000033930">
    <property type="component" value="Unassembled WGS sequence"/>
</dbReference>
<gene>
    <name evidence="1" type="ORF">UU50_C0003G0030</name>
</gene>
<dbReference type="EMBL" id="LCAW01000003">
    <property type="protein sequence ID" value="KKR99725.1"/>
    <property type="molecule type" value="Genomic_DNA"/>
</dbReference>
<reference evidence="1 2" key="1">
    <citation type="journal article" date="2015" name="Nature">
        <title>rRNA introns, odd ribosomes, and small enigmatic genomes across a large radiation of phyla.</title>
        <authorList>
            <person name="Brown C.T."/>
            <person name="Hug L.A."/>
            <person name="Thomas B.C."/>
            <person name="Sharon I."/>
            <person name="Castelle C.J."/>
            <person name="Singh A."/>
            <person name="Wilkins M.J."/>
            <person name="Williams K.H."/>
            <person name="Banfield J.F."/>
        </authorList>
    </citation>
    <scope>NUCLEOTIDE SEQUENCE [LARGE SCALE GENOMIC DNA]</scope>
</reference>
<evidence type="ECO:0000313" key="1">
    <source>
        <dbReference type="EMBL" id="KKR99725.1"/>
    </source>
</evidence>
<sequence>MTQFVSDRNGRVVVGASCPDIGELGLANLYDDGDEVAQSYDPLRRCKPLVDEVDEDCLALEEINLDEAQAPWWYDFCDEREAIEPDEDDAPTEATLPADADNDDDLDELDAMAEHVAKGFDMEILEERALRAHLQDRDPGRQPANKGGSWIHRRPRQWVVARGHDSILQATPRRTPKAFCEAERLADILAEATA</sequence>
<comment type="caution">
    <text evidence="1">The sequence shown here is derived from an EMBL/GenBank/DDBJ whole genome shotgun (WGS) entry which is preliminary data.</text>
</comment>
<organism evidence="1 2">
    <name type="scientific">Candidatus Uhrbacteria bacterium GW2011_GWC1_41_20</name>
    <dbReference type="NCBI Taxonomy" id="1618983"/>
    <lineage>
        <taxon>Bacteria</taxon>
        <taxon>Candidatus Uhriibacteriota</taxon>
    </lineage>
</organism>
<protein>
    <submittedName>
        <fullName evidence="1">Uncharacterized protein</fullName>
    </submittedName>
</protein>
<accession>A0A0G0XS24</accession>
<name>A0A0G0XS24_9BACT</name>
<proteinExistence type="predicted"/>
<evidence type="ECO:0000313" key="2">
    <source>
        <dbReference type="Proteomes" id="UP000033930"/>
    </source>
</evidence>
<dbReference type="AlphaFoldDB" id="A0A0G0XS24"/>